<gene>
    <name evidence="2" type="ORF">WMY93_001026</name>
</gene>
<evidence type="ECO:0000313" key="2">
    <source>
        <dbReference type="EMBL" id="KAK7945298.1"/>
    </source>
</evidence>
<reference evidence="3" key="1">
    <citation type="submission" date="2024-04" db="EMBL/GenBank/DDBJ databases">
        <title>Salinicola lusitanus LLJ914,a marine bacterium isolated from the Okinawa Trough.</title>
        <authorList>
            <person name="Li J."/>
        </authorList>
    </citation>
    <scope>NUCLEOTIDE SEQUENCE [LARGE SCALE GENOMIC DNA]</scope>
</reference>
<keyword evidence="3" id="KW-1185">Reference proteome</keyword>
<organism evidence="2 3">
    <name type="scientific">Mugilogobius chulae</name>
    <name type="common">yellowstripe goby</name>
    <dbReference type="NCBI Taxonomy" id="88201"/>
    <lineage>
        <taxon>Eukaryota</taxon>
        <taxon>Metazoa</taxon>
        <taxon>Chordata</taxon>
        <taxon>Craniata</taxon>
        <taxon>Vertebrata</taxon>
        <taxon>Euteleostomi</taxon>
        <taxon>Actinopterygii</taxon>
        <taxon>Neopterygii</taxon>
        <taxon>Teleostei</taxon>
        <taxon>Neoteleostei</taxon>
        <taxon>Acanthomorphata</taxon>
        <taxon>Gobiaria</taxon>
        <taxon>Gobiiformes</taxon>
        <taxon>Gobioidei</taxon>
        <taxon>Gobiidae</taxon>
        <taxon>Gobionellinae</taxon>
        <taxon>Mugilogobius</taxon>
    </lineage>
</organism>
<feature type="region of interest" description="Disordered" evidence="1">
    <location>
        <begin position="313"/>
        <end position="393"/>
    </location>
</feature>
<evidence type="ECO:0000256" key="1">
    <source>
        <dbReference type="SAM" id="MobiDB-lite"/>
    </source>
</evidence>
<dbReference type="GO" id="GO:0005634">
    <property type="term" value="C:nucleus"/>
    <property type="evidence" value="ECO:0007669"/>
    <property type="project" value="TreeGrafter"/>
</dbReference>
<accession>A0AAW0Q2M0</accession>
<dbReference type="PANTHER" id="PTHR14741:SF32">
    <property type="entry name" value="TRIMETHYLGUANOSINE SYNTHASE"/>
    <property type="match status" value="1"/>
</dbReference>
<feature type="region of interest" description="Disordered" evidence="1">
    <location>
        <begin position="141"/>
        <end position="293"/>
    </location>
</feature>
<dbReference type="AlphaFoldDB" id="A0AAW0Q2M0"/>
<name>A0AAW0Q2M0_9GOBI</name>
<feature type="compositionally biased region" description="Basic and acidic residues" evidence="1">
    <location>
        <begin position="331"/>
        <end position="377"/>
    </location>
</feature>
<feature type="compositionally biased region" description="Basic and acidic residues" evidence="1">
    <location>
        <begin position="197"/>
        <end position="207"/>
    </location>
</feature>
<protein>
    <submittedName>
        <fullName evidence="2">Uncharacterized protein</fullName>
    </submittedName>
</protein>
<feature type="compositionally biased region" description="Basic and acidic residues" evidence="1">
    <location>
        <begin position="215"/>
        <end position="228"/>
    </location>
</feature>
<feature type="compositionally biased region" description="Acidic residues" evidence="1">
    <location>
        <begin position="35"/>
        <end position="49"/>
    </location>
</feature>
<feature type="compositionally biased region" description="Polar residues" evidence="1">
    <location>
        <begin position="176"/>
        <end position="189"/>
    </location>
</feature>
<feature type="compositionally biased region" description="Basic residues" evidence="1">
    <location>
        <begin position="264"/>
        <end position="281"/>
    </location>
</feature>
<dbReference type="InterPro" id="IPR029063">
    <property type="entry name" value="SAM-dependent_MTases_sf"/>
</dbReference>
<dbReference type="GO" id="GO:0071164">
    <property type="term" value="F:RNA cap trimethylguanosine synthase activity"/>
    <property type="evidence" value="ECO:0007669"/>
    <property type="project" value="TreeGrafter"/>
</dbReference>
<sequence length="571" mass="65712">MLKMGLPLSFSSSSDYKRTGKRLNKNSAPFWATAPDEDSEDAEEDETEPVVEQRKTDSKEEDWQKYWAEQGESLLWSHWLEKNPDFGSDPDLTSWTDPDLKTSWTCTTRRLTTATKTKTKEQRADTETHEGLAGRFESLCTLEASGEDTNVEFGEVGRGKRAEPSDGGAEEKRTSECGQNNSEEQTGPEQSVGAVERQSDSRRKMCSEEDEEKPPEEHQIKLKRSHELDSDENPQPMSEESWRKLGLKRNPNPVFSSVFSAKAFPKRQKNKRQNRKPNKHIRFTDDDSPRSSNALCKVKDFLGNIQKEMEATTSELRIIDAEEREEEEREEGSKRDKNTIEETKEDVEISKSLVEEKVEGLEKDKSTIEETKEDVEISKSIVEETEEGKEEKRVPSGSKWIKLWIPEAEEKEEEPNQNRRVLPCLETPDFLLPENQQGNKSTVDFCNAAYTVLPDNRGNLRPLLSGVFSRTESHVCDEVQRLWRKRKGKRRRADPMPEELAAEPDLAKYWAQRHRLFSRFDEGIKLDREGWFSVTPERMLNTSPQSSEQFSFGSAHRRRFLWSGGNAIQLP</sequence>
<feature type="compositionally biased region" description="Basic and acidic residues" evidence="1">
    <location>
        <begin position="155"/>
        <end position="175"/>
    </location>
</feature>
<feature type="region of interest" description="Disordered" evidence="1">
    <location>
        <begin position="1"/>
        <end position="62"/>
    </location>
</feature>
<comment type="caution">
    <text evidence="2">The sequence shown here is derived from an EMBL/GenBank/DDBJ whole genome shotgun (WGS) entry which is preliminary data.</text>
</comment>
<proteinExistence type="predicted"/>
<evidence type="ECO:0000313" key="3">
    <source>
        <dbReference type="Proteomes" id="UP001460270"/>
    </source>
</evidence>
<dbReference type="EMBL" id="JBBPFD010000001">
    <property type="protein sequence ID" value="KAK7945298.1"/>
    <property type="molecule type" value="Genomic_DNA"/>
</dbReference>
<dbReference type="Proteomes" id="UP001460270">
    <property type="component" value="Unassembled WGS sequence"/>
</dbReference>
<feature type="compositionally biased region" description="Basic and acidic residues" evidence="1">
    <location>
        <begin position="51"/>
        <end position="62"/>
    </location>
</feature>
<dbReference type="Gene3D" id="3.40.50.150">
    <property type="entry name" value="Vaccinia Virus protein VP39"/>
    <property type="match status" value="1"/>
</dbReference>
<dbReference type="PANTHER" id="PTHR14741">
    <property type="entry name" value="S-ADENOSYLMETHIONINE-DEPENDENT METHYLTRANSFERASE RELATED"/>
    <property type="match status" value="1"/>
</dbReference>